<dbReference type="KEGG" id="palo:E6C60_1083"/>
<accession>A0A4P8XK70</accession>
<evidence type="ECO:0000256" key="1">
    <source>
        <dbReference type="SAM" id="SignalP"/>
    </source>
</evidence>
<dbReference type="EMBL" id="CP040396">
    <property type="protein sequence ID" value="QCT01801.1"/>
    <property type="molecule type" value="Genomic_DNA"/>
</dbReference>
<dbReference type="InterPro" id="IPR001119">
    <property type="entry name" value="SLH_dom"/>
</dbReference>
<evidence type="ECO:0000313" key="3">
    <source>
        <dbReference type="EMBL" id="QCT01801.1"/>
    </source>
</evidence>
<dbReference type="Gene3D" id="2.60.220.30">
    <property type="match status" value="1"/>
</dbReference>
<gene>
    <name evidence="3" type="ORF">E6C60_1083</name>
</gene>
<dbReference type="OrthoDB" id="504962at2"/>
<keyword evidence="4" id="KW-1185">Reference proteome</keyword>
<feature type="domain" description="SLH" evidence="2">
    <location>
        <begin position="835"/>
        <end position="891"/>
    </location>
</feature>
<evidence type="ECO:0000313" key="4">
    <source>
        <dbReference type="Proteomes" id="UP000300879"/>
    </source>
</evidence>
<name>A0A4P8XK70_9BACL</name>
<protein>
    <submittedName>
        <fullName evidence="3">S-layer domain-containing protein</fullName>
    </submittedName>
</protein>
<feature type="domain" description="SLH" evidence="2">
    <location>
        <begin position="709"/>
        <end position="769"/>
    </location>
</feature>
<keyword evidence="1" id="KW-0732">Signal</keyword>
<reference evidence="3 4" key="1">
    <citation type="submission" date="2019-05" db="EMBL/GenBank/DDBJ databases">
        <authorList>
            <person name="Chen C."/>
        </authorList>
    </citation>
    <scope>NUCLEOTIDE SEQUENCE [LARGE SCALE GENOMIC DNA]</scope>
    <source>
        <strain evidence="3 4">HB172198</strain>
    </source>
</reference>
<dbReference type="PANTHER" id="PTHR34677:SF3">
    <property type="entry name" value="BACTERIAL IG-LIKE DOMAIN-CONTAINING PROTEIN"/>
    <property type="match status" value="1"/>
</dbReference>
<dbReference type="RefSeq" id="WP_138224863.1">
    <property type="nucleotide sequence ID" value="NZ_CP040396.1"/>
</dbReference>
<evidence type="ECO:0000259" key="2">
    <source>
        <dbReference type="PROSITE" id="PS51272"/>
    </source>
</evidence>
<dbReference type="PANTHER" id="PTHR34677">
    <property type="match status" value="1"/>
</dbReference>
<dbReference type="SUPFAM" id="SSF110296">
    <property type="entry name" value="Oligoxyloglucan reducing end-specific cellobiohydrolase"/>
    <property type="match status" value="1"/>
</dbReference>
<dbReference type="PROSITE" id="PS51272">
    <property type="entry name" value="SLH"/>
    <property type="match status" value="3"/>
</dbReference>
<organism evidence="3 4">
    <name type="scientific">Paenibacillus algicola</name>
    <dbReference type="NCBI Taxonomy" id="2565926"/>
    <lineage>
        <taxon>Bacteria</taxon>
        <taxon>Bacillati</taxon>
        <taxon>Bacillota</taxon>
        <taxon>Bacilli</taxon>
        <taxon>Bacillales</taxon>
        <taxon>Paenibacillaceae</taxon>
        <taxon>Paenibacillus</taxon>
    </lineage>
</organism>
<feature type="signal peptide" evidence="1">
    <location>
        <begin position="1"/>
        <end position="28"/>
    </location>
</feature>
<dbReference type="Pfam" id="PF00395">
    <property type="entry name" value="SLH"/>
    <property type="match status" value="3"/>
</dbReference>
<dbReference type="Proteomes" id="UP000300879">
    <property type="component" value="Chromosome"/>
</dbReference>
<feature type="chain" id="PRO_5020489204" evidence="1">
    <location>
        <begin position="29"/>
        <end position="891"/>
    </location>
</feature>
<proteinExistence type="predicted"/>
<dbReference type="InterPro" id="IPR044048">
    <property type="entry name" value="Big_12"/>
</dbReference>
<sequence length="891" mass="92317">MVIVKKVAKLLLCISVLSGLMGSKTVHRAYADSSLSSTIVITDTTLSIGETTTVTITFSEKVIGFTEADLTVPNGTLSGLASSDGGIMWTATLTPSAGIEDATNVITLDNTGIADAAGNTGTGSTDSNNYAMDTLRPSAVIVIEDTALTVGKTSLVTITFSEAVTGLTSADLTVPNGTLSGLASSDGGIMWTATLTPNENVEDMTNVITLDNTGVVDEAGNAGSGSTDSNNYAIDTLRPSAEIEIRDTALTTGETSLVTITFSEAVIGFTEADLTVPNGTLSGLSSSDGGITWTATLTPSANVEDMTNVITLDNTGVADFAGNAGSGSTDSNNYAIDTLRPSAEIEIRDTALTIEKTSLVTITFSETVTGFTEADLTVPNGTLSVLSSSDGGITWMATLTPSANIEDMTNVITLDNTGVADFADNAGSGSTDSNNYAIDTLRPSAEIEIRDTALTIGKTSLVTITFSEAVIGFTEADLTVPNGTLSGLASSDGGITWTATLTPQANVNVQDHSITLHNDGIADIAGNPGEGVTLSNTYSISTVPLPDSSSTESSWTPSTPVQISVTSTNGILSIPTGMSGVVGLDGEILISVPAGAFTEDIRLSIQKNPETPNMLSSKQVLASPVFAIVNSVSKKPSKPVSLTLTFDRGSLKEDQTPAVFYYNEVNKAWSEVEGGTIQGNKISVSIDQFGKYAVLALDKSPGAIIEDPSEELILHDISNHWAEGNVRQAIRTGIVSGYPDGTFKPNASVTRAEFLLMLMNIVNVKAAVMDRSFSDTAEIGEWAKQAVADALHAGIVTGYADGSFRPNANITRAEMAVMVARGLDLSGAENAAALFADHDSIPAWAVPAVTALKNLAVLKGTSGNTFSPTREATRAEAVTVLINVLNQLSIK</sequence>
<feature type="domain" description="SLH" evidence="2">
    <location>
        <begin position="770"/>
        <end position="833"/>
    </location>
</feature>
<dbReference type="Pfam" id="PF19078">
    <property type="entry name" value="Big_12"/>
    <property type="match status" value="5"/>
</dbReference>
<dbReference type="AlphaFoldDB" id="A0A4P8XK70"/>